<dbReference type="PROSITE" id="PS00548">
    <property type="entry name" value="RIBOSOMAL_S3"/>
    <property type="match status" value="1"/>
</dbReference>
<dbReference type="PROSITE" id="PS50823">
    <property type="entry name" value="KH_TYPE_2"/>
    <property type="match status" value="1"/>
</dbReference>
<evidence type="ECO:0000256" key="9">
    <source>
        <dbReference type="RuleBase" id="RU003624"/>
    </source>
</evidence>
<comment type="subunit">
    <text evidence="8">Part of the 30S ribosomal subunit. Forms a tight complex with proteins S10 and S14.</text>
</comment>
<dbReference type="PANTHER" id="PTHR11760">
    <property type="entry name" value="30S/40S RIBOSOMAL PROTEIN S3"/>
    <property type="match status" value="1"/>
</dbReference>
<dbReference type="SUPFAM" id="SSF54814">
    <property type="entry name" value="Prokaryotic type KH domain (KH-domain type II)"/>
    <property type="match status" value="1"/>
</dbReference>
<dbReference type="InterPro" id="IPR009019">
    <property type="entry name" value="KH_sf_prok-type"/>
</dbReference>
<reference evidence="12" key="1">
    <citation type="submission" date="2017-09" db="EMBL/GenBank/DDBJ databases">
        <title>Depth-based differentiation of microbial function through sediment-hosted aquifers and enrichment of novel symbionts in the deep terrestrial subsurface.</title>
        <authorList>
            <person name="Probst A.J."/>
            <person name="Ladd B."/>
            <person name="Jarett J.K."/>
            <person name="Geller-Mcgrath D.E."/>
            <person name="Sieber C.M.K."/>
            <person name="Emerson J.B."/>
            <person name="Anantharaman K."/>
            <person name="Thomas B.C."/>
            <person name="Malmstrom R."/>
            <person name="Stieglmeier M."/>
            <person name="Klingl A."/>
            <person name="Woyke T."/>
            <person name="Ryan C.M."/>
            <person name="Banfield J.F."/>
        </authorList>
    </citation>
    <scope>NUCLEOTIDE SEQUENCE [LARGE SCALE GENOMIC DNA]</scope>
</reference>
<name>A0A2M7QAH8_9BACT</name>
<dbReference type="NCBIfam" id="TIGR01009">
    <property type="entry name" value="rpsC_bact"/>
    <property type="match status" value="1"/>
</dbReference>
<dbReference type="GO" id="GO:0022627">
    <property type="term" value="C:cytosolic small ribosomal subunit"/>
    <property type="evidence" value="ECO:0007669"/>
    <property type="project" value="TreeGrafter"/>
</dbReference>
<dbReference type="GO" id="GO:0003729">
    <property type="term" value="F:mRNA binding"/>
    <property type="evidence" value="ECO:0007669"/>
    <property type="project" value="UniProtKB-UniRule"/>
</dbReference>
<evidence type="ECO:0000256" key="8">
    <source>
        <dbReference type="HAMAP-Rule" id="MF_01309"/>
    </source>
</evidence>
<comment type="similarity">
    <text evidence="1 8 9">Belongs to the universal ribosomal protein uS3 family.</text>
</comment>
<proteinExistence type="inferred from homology"/>
<dbReference type="GO" id="GO:0006412">
    <property type="term" value="P:translation"/>
    <property type="evidence" value="ECO:0007669"/>
    <property type="project" value="UniProtKB-UniRule"/>
</dbReference>
<dbReference type="PANTHER" id="PTHR11760:SF19">
    <property type="entry name" value="SMALL RIBOSOMAL SUBUNIT PROTEIN US3C"/>
    <property type="match status" value="1"/>
</dbReference>
<dbReference type="Pfam" id="PF07650">
    <property type="entry name" value="KH_2"/>
    <property type="match status" value="1"/>
</dbReference>
<evidence type="ECO:0000256" key="2">
    <source>
        <dbReference type="ARBA" id="ARBA00022730"/>
    </source>
</evidence>
<evidence type="ECO:0000256" key="3">
    <source>
        <dbReference type="ARBA" id="ARBA00022884"/>
    </source>
</evidence>
<organism evidence="11 12">
    <name type="scientific">Candidatus Uhrbacteria bacterium CG_4_10_14_0_8_um_filter_58_22</name>
    <dbReference type="NCBI Taxonomy" id="1975029"/>
    <lineage>
        <taxon>Bacteria</taxon>
        <taxon>Candidatus Uhriibacteriota</taxon>
    </lineage>
</organism>
<evidence type="ECO:0000256" key="5">
    <source>
        <dbReference type="ARBA" id="ARBA00023274"/>
    </source>
</evidence>
<sequence>MGQKIHPKIFRIGVIYSWGSKWFGTRRTMPDLLREDFQLRSFLEKKLKESSVDRIEIERTPRAVTVTIHTAKPGFIIGRGGTGVESLKLDLKKMISRGRPDGQQRNLNLNIIEVTRPSLSANIVLQSMIADVERRVRFRRVLKLNLDRVQKAGAKGVKLMIKGRLNGAEIAREEKLSWGSIPLHNLRADVDFAQGTARTIFGAIGIKVWIYRGEVFIGKNGDATGQERLGEVVSKTGKIRN</sequence>
<dbReference type="GO" id="GO:0003735">
    <property type="term" value="F:structural constituent of ribosome"/>
    <property type="evidence" value="ECO:0007669"/>
    <property type="project" value="InterPro"/>
</dbReference>
<dbReference type="HAMAP" id="MF_01309_B">
    <property type="entry name" value="Ribosomal_uS3_B"/>
    <property type="match status" value="1"/>
</dbReference>
<evidence type="ECO:0000259" key="10">
    <source>
        <dbReference type="PROSITE" id="PS50823"/>
    </source>
</evidence>
<dbReference type="InterPro" id="IPR057258">
    <property type="entry name" value="Ribosomal_uS3"/>
</dbReference>
<evidence type="ECO:0000256" key="6">
    <source>
        <dbReference type="ARBA" id="ARBA00024998"/>
    </source>
</evidence>
<dbReference type="SMART" id="SM00322">
    <property type="entry name" value="KH"/>
    <property type="match status" value="1"/>
</dbReference>
<dbReference type="Proteomes" id="UP000230973">
    <property type="component" value="Unassembled WGS sequence"/>
</dbReference>
<comment type="function">
    <text evidence="6 8">Binds the lower part of the 30S subunit head. Binds mRNA in the 70S ribosome, positioning it for translation.</text>
</comment>
<dbReference type="CDD" id="cd02412">
    <property type="entry name" value="KH-II_30S_S3"/>
    <property type="match status" value="1"/>
</dbReference>
<dbReference type="FunFam" id="3.30.300.20:FF:000001">
    <property type="entry name" value="30S ribosomal protein S3"/>
    <property type="match status" value="1"/>
</dbReference>
<keyword evidence="3 8" id="KW-0694">RNA-binding</keyword>
<protein>
    <recommendedName>
        <fullName evidence="7 8">Small ribosomal subunit protein uS3</fullName>
    </recommendedName>
</protein>
<dbReference type="InterPro" id="IPR036419">
    <property type="entry name" value="Ribosomal_S3_C_sf"/>
</dbReference>
<dbReference type="Pfam" id="PF00189">
    <property type="entry name" value="Ribosomal_S3_C"/>
    <property type="match status" value="1"/>
</dbReference>
<dbReference type="InterPro" id="IPR001351">
    <property type="entry name" value="Ribosomal_uS3_C"/>
</dbReference>
<evidence type="ECO:0000256" key="7">
    <source>
        <dbReference type="ARBA" id="ARBA00035257"/>
    </source>
</evidence>
<evidence type="ECO:0000256" key="4">
    <source>
        <dbReference type="ARBA" id="ARBA00022980"/>
    </source>
</evidence>
<feature type="domain" description="KH type-2" evidence="10">
    <location>
        <begin position="39"/>
        <end position="115"/>
    </location>
</feature>
<dbReference type="InterPro" id="IPR018280">
    <property type="entry name" value="Ribosomal_uS3_CS"/>
</dbReference>
<dbReference type="InterPro" id="IPR015946">
    <property type="entry name" value="KH_dom-like_a/b"/>
</dbReference>
<dbReference type="AlphaFoldDB" id="A0A2M7QAH8"/>
<accession>A0A2M7QAH8</accession>
<dbReference type="InterPro" id="IPR004044">
    <property type="entry name" value="KH_dom_type_2"/>
</dbReference>
<dbReference type="Gene3D" id="3.30.300.20">
    <property type="match status" value="1"/>
</dbReference>
<keyword evidence="5 8" id="KW-0687">Ribonucleoprotein</keyword>
<dbReference type="EMBL" id="PFLC01000040">
    <property type="protein sequence ID" value="PIY62399.1"/>
    <property type="molecule type" value="Genomic_DNA"/>
</dbReference>
<dbReference type="GO" id="GO:0019843">
    <property type="term" value="F:rRNA binding"/>
    <property type="evidence" value="ECO:0007669"/>
    <property type="project" value="UniProtKB-UniRule"/>
</dbReference>
<evidence type="ECO:0000256" key="1">
    <source>
        <dbReference type="ARBA" id="ARBA00010761"/>
    </source>
</evidence>
<evidence type="ECO:0000313" key="12">
    <source>
        <dbReference type="Proteomes" id="UP000230973"/>
    </source>
</evidence>
<gene>
    <name evidence="8" type="primary">rpsC</name>
    <name evidence="11" type="ORF">COY93_03220</name>
</gene>
<dbReference type="Gene3D" id="3.30.1140.32">
    <property type="entry name" value="Ribosomal protein S3, C-terminal domain"/>
    <property type="match status" value="1"/>
</dbReference>
<dbReference type="SUPFAM" id="SSF54821">
    <property type="entry name" value="Ribosomal protein S3 C-terminal domain"/>
    <property type="match status" value="1"/>
</dbReference>
<evidence type="ECO:0000313" key="11">
    <source>
        <dbReference type="EMBL" id="PIY62399.1"/>
    </source>
</evidence>
<comment type="caution">
    <text evidence="11">The sequence shown here is derived from an EMBL/GenBank/DDBJ whole genome shotgun (WGS) entry which is preliminary data.</text>
</comment>
<dbReference type="InterPro" id="IPR005704">
    <property type="entry name" value="Ribosomal_uS3_bac-typ"/>
</dbReference>
<dbReference type="InterPro" id="IPR004087">
    <property type="entry name" value="KH_dom"/>
</dbReference>
<keyword evidence="2 8" id="KW-0699">rRNA-binding</keyword>
<keyword evidence="4 8" id="KW-0689">Ribosomal protein</keyword>